<dbReference type="HOGENOM" id="CLU_161516_0_0_1"/>
<name>A0A067PI03_9AGAM</name>
<evidence type="ECO:0000313" key="2">
    <source>
        <dbReference type="Proteomes" id="UP000027265"/>
    </source>
</evidence>
<keyword evidence="2" id="KW-1185">Reference proteome</keyword>
<reference evidence="2" key="1">
    <citation type="journal article" date="2014" name="Proc. Natl. Acad. Sci. U.S.A.">
        <title>Extensive sampling of basidiomycete genomes demonstrates inadequacy of the white-rot/brown-rot paradigm for wood decay fungi.</title>
        <authorList>
            <person name="Riley R."/>
            <person name="Salamov A.A."/>
            <person name="Brown D.W."/>
            <person name="Nagy L.G."/>
            <person name="Floudas D."/>
            <person name="Held B.W."/>
            <person name="Levasseur A."/>
            <person name="Lombard V."/>
            <person name="Morin E."/>
            <person name="Otillar R."/>
            <person name="Lindquist E.A."/>
            <person name="Sun H."/>
            <person name="LaButti K.M."/>
            <person name="Schmutz J."/>
            <person name="Jabbour D."/>
            <person name="Luo H."/>
            <person name="Baker S.E."/>
            <person name="Pisabarro A.G."/>
            <person name="Walton J.D."/>
            <person name="Blanchette R.A."/>
            <person name="Henrissat B."/>
            <person name="Martin F."/>
            <person name="Cullen D."/>
            <person name="Hibbett D.S."/>
            <person name="Grigoriev I.V."/>
        </authorList>
    </citation>
    <scope>NUCLEOTIDE SEQUENCE [LARGE SCALE GENOMIC DNA]</scope>
    <source>
        <strain evidence="2">MUCL 33604</strain>
    </source>
</reference>
<protein>
    <submittedName>
        <fullName evidence="1">Uncharacterized protein</fullName>
    </submittedName>
</protein>
<dbReference type="EMBL" id="KL197766">
    <property type="protein sequence ID" value="KDQ50111.1"/>
    <property type="molecule type" value="Genomic_DNA"/>
</dbReference>
<feature type="non-terminal residue" evidence="1">
    <location>
        <position position="1"/>
    </location>
</feature>
<sequence>IDHDKIPDIMVLDLNDTHCNTLIKKDIKITADDEMSLRGVIYFGDFHYNTRTVQANGDVWFNNGIVTGENSIYEGHISTFNRNDLNQKNSKYATALIYTRWKQN</sequence>
<gene>
    <name evidence="1" type="ORF">JAAARDRAFT_142496</name>
</gene>
<dbReference type="AlphaFoldDB" id="A0A067PI03"/>
<dbReference type="Proteomes" id="UP000027265">
    <property type="component" value="Unassembled WGS sequence"/>
</dbReference>
<dbReference type="InParanoid" id="A0A067PI03"/>
<accession>A0A067PI03</accession>
<dbReference type="OrthoDB" id="2629491at2759"/>
<organism evidence="1 2">
    <name type="scientific">Jaapia argillacea MUCL 33604</name>
    <dbReference type="NCBI Taxonomy" id="933084"/>
    <lineage>
        <taxon>Eukaryota</taxon>
        <taxon>Fungi</taxon>
        <taxon>Dikarya</taxon>
        <taxon>Basidiomycota</taxon>
        <taxon>Agaricomycotina</taxon>
        <taxon>Agaricomycetes</taxon>
        <taxon>Agaricomycetidae</taxon>
        <taxon>Jaapiales</taxon>
        <taxon>Jaapiaceae</taxon>
        <taxon>Jaapia</taxon>
    </lineage>
</organism>
<proteinExistence type="predicted"/>
<evidence type="ECO:0000313" key="1">
    <source>
        <dbReference type="EMBL" id="KDQ50111.1"/>
    </source>
</evidence>